<dbReference type="Pfam" id="PF00385">
    <property type="entry name" value="Chromo"/>
    <property type="match status" value="1"/>
</dbReference>
<organism evidence="3 4">
    <name type="scientific">Peronospora matthiolae</name>
    <dbReference type="NCBI Taxonomy" id="2874970"/>
    <lineage>
        <taxon>Eukaryota</taxon>
        <taxon>Sar</taxon>
        <taxon>Stramenopiles</taxon>
        <taxon>Oomycota</taxon>
        <taxon>Peronosporomycetes</taxon>
        <taxon>Peronosporales</taxon>
        <taxon>Peronosporaceae</taxon>
        <taxon>Peronospora</taxon>
    </lineage>
</organism>
<dbReference type="Gene3D" id="2.40.50.40">
    <property type="match status" value="1"/>
</dbReference>
<dbReference type="Proteomes" id="UP001162060">
    <property type="component" value="Unassembled WGS sequence"/>
</dbReference>
<feature type="region of interest" description="Disordered" evidence="1">
    <location>
        <begin position="158"/>
        <end position="183"/>
    </location>
</feature>
<dbReference type="InterPro" id="IPR000953">
    <property type="entry name" value="Chromo/chromo_shadow_dom"/>
</dbReference>
<dbReference type="InterPro" id="IPR016197">
    <property type="entry name" value="Chromo-like_dom_sf"/>
</dbReference>
<evidence type="ECO:0000313" key="3">
    <source>
        <dbReference type="EMBL" id="CAK7926152.1"/>
    </source>
</evidence>
<dbReference type="SMART" id="SM00298">
    <property type="entry name" value="CHROMO"/>
    <property type="match status" value="1"/>
</dbReference>
<gene>
    <name evidence="3" type="ORF">PM001_LOCUS11302</name>
</gene>
<dbReference type="CDD" id="cd00024">
    <property type="entry name" value="CD_CSD"/>
    <property type="match status" value="1"/>
</dbReference>
<dbReference type="EMBL" id="CAKLBY020000097">
    <property type="protein sequence ID" value="CAK7926152.1"/>
    <property type="molecule type" value="Genomic_DNA"/>
</dbReference>
<dbReference type="InterPro" id="IPR023780">
    <property type="entry name" value="Chromo_domain"/>
</dbReference>
<dbReference type="SUPFAM" id="SSF54160">
    <property type="entry name" value="Chromo domain-like"/>
    <property type="match status" value="1"/>
</dbReference>
<evidence type="ECO:0000259" key="2">
    <source>
        <dbReference type="PROSITE" id="PS50013"/>
    </source>
</evidence>
<dbReference type="PROSITE" id="PS50013">
    <property type="entry name" value="CHROMO_2"/>
    <property type="match status" value="1"/>
</dbReference>
<comment type="caution">
    <text evidence="3">The sequence shown here is derived from an EMBL/GenBank/DDBJ whole genome shotgun (WGS) entry which is preliminary data.</text>
</comment>
<dbReference type="AlphaFoldDB" id="A0AAV1TY60"/>
<evidence type="ECO:0000256" key="1">
    <source>
        <dbReference type="SAM" id="MobiDB-lite"/>
    </source>
</evidence>
<feature type="domain" description="Chromo" evidence="2">
    <location>
        <begin position="100"/>
        <end position="161"/>
    </location>
</feature>
<reference evidence="3" key="1">
    <citation type="submission" date="2024-01" db="EMBL/GenBank/DDBJ databases">
        <authorList>
            <person name="Webb A."/>
        </authorList>
    </citation>
    <scope>NUCLEOTIDE SEQUENCE</scope>
    <source>
        <strain evidence="3">Pm1</strain>
    </source>
</reference>
<evidence type="ECO:0000313" key="4">
    <source>
        <dbReference type="Proteomes" id="UP001162060"/>
    </source>
</evidence>
<name>A0AAV1TY60_9STRA</name>
<protein>
    <recommendedName>
        <fullName evidence="2">Chromo domain-containing protein</fullName>
    </recommendedName>
</protein>
<accession>A0AAV1TY60</accession>
<proteinExistence type="predicted"/>
<sequence>MFRRATASSSRRERVESSLSSCANAKAVRSSSDRALGNQNYPLQDHGAPNAEIGHEPGHLVTIPLDGSVLEHQLDPTLKPDQVFPPPPHPLADSGGGQRFLVERILTHRDMIGVRTSYLVRYRGYPLAWDSWEPRAQLIVNELGLVEQYDETHPLRLNKGRRKMTSPSSSTGIAKCKSLRPSR</sequence>
<feature type="region of interest" description="Disordered" evidence="1">
    <location>
        <begin position="1"/>
        <end position="57"/>
    </location>
</feature>